<dbReference type="InterPro" id="IPR002575">
    <property type="entry name" value="Aminoglycoside_PTrfase"/>
</dbReference>
<name>A0ABU1AC37_9LACO</name>
<dbReference type="Proteomes" id="UP001227831">
    <property type="component" value="Unassembled WGS sequence"/>
</dbReference>
<dbReference type="EMBL" id="JAVCWF010000001">
    <property type="protein sequence ID" value="MDQ7938205.1"/>
    <property type="molecule type" value="Genomic_DNA"/>
</dbReference>
<proteinExistence type="predicted"/>
<accession>A0ABU1AC37</accession>
<evidence type="ECO:0000259" key="1">
    <source>
        <dbReference type="Pfam" id="PF01636"/>
    </source>
</evidence>
<dbReference type="Gene3D" id="3.90.1200.10">
    <property type="match status" value="1"/>
</dbReference>
<reference evidence="2 3" key="1">
    <citation type="journal article" date="2023" name="Int. J. Syst. Evol. Microbiol.">
        <title>Lactiplantibacillus brownii sp. nov., a novel psychrotolerant species isolated from sauerkraut.</title>
        <authorList>
            <person name="Heng Y.C."/>
            <person name="Silvaraju S."/>
            <person name="Lee J.K.Y."/>
            <person name="Kittelmann S."/>
        </authorList>
    </citation>
    <scope>NUCLEOTIDE SEQUENCE [LARGE SCALE GENOMIC DNA]</scope>
    <source>
        <strain evidence="2 3">WILCCON 0030</strain>
    </source>
</reference>
<gene>
    <name evidence="2" type="ORF">RA086_11355</name>
</gene>
<comment type="caution">
    <text evidence="2">The sequence shown here is derived from an EMBL/GenBank/DDBJ whole genome shotgun (WGS) entry which is preliminary data.</text>
</comment>
<sequence length="275" mass="31035">MDHLSHQLATQLQADLVPIVHPSFNRMFTGYSRRWQQVVFVKAFTPERRGKFEIERCVNQQLNDRVLTSWQGPAGEWILVMRDLSVTPLSTPITPALATQMGQVLAHFHQTVSLPVPKTLAVFDFADTEAKIARLPVTPLVGRLTALMSIFERQAGAIKTELGQTKLLGLHGDVSCRNYQFVEGKLQLIDFERAKMGYPQEELQKLFYQDFADQPACRSAFLAGYGALPILSPLTKGWLTFRTAVGIFCYVQAMPDPQFERVGQRMLQAVEHDLT</sequence>
<protein>
    <submittedName>
        <fullName evidence="2">Phosphotransferase</fullName>
    </submittedName>
</protein>
<evidence type="ECO:0000313" key="3">
    <source>
        <dbReference type="Proteomes" id="UP001227831"/>
    </source>
</evidence>
<keyword evidence="3" id="KW-1185">Reference proteome</keyword>
<evidence type="ECO:0000313" key="2">
    <source>
        <dbReference type="EMBL" id="MDQ7938205.1"/>
    </source>
</evidence>
<organism evidence="2 3">
    <name type="scientific">Lactiplantibacillus brownii</name>
    <dbReference type="NCBI Taxonomy" id="3069269"/>
    <lineage>
        <taxon>Bacteria</taxon>
        <taxon>Bacillati</taxon>
        <taxon>Bacillota</taxon>
        <taxon>Bacilli</taxon>
        <taxon>Lactobacillales</taxon>
        <taxon>Lactobacillaceae</taxon>
        <taxon>Lactiplantibacillus</taxon>
    </lineage>
</organism>
<dbReference type="InterPro" id="IPR011009">
    <property type="entry name" value="Kinase-like_dom_sf"/>
</dbReference>
<dbReference type="SUPFAM" id="SSF56112">
    <property type="entry name" value="Protein kinase-like (PK-like)"/>
    <property type="match status" value="1"/>
</dbReference>
<feature type="domain" description="Aminoglycoside phosphotransferase" evidence="1">
    <location>
        <begin position="81"/>
        <end position="226"/>
    </location>
</feature>
<dbReference type="RefSeq" id="WP_308703896.1">
    <property type="nucleotide sequence ID" value="NZ_AP027463.1"/>
</dbReference>
<dbReference type="Pfam" id="PF01636">
    <property type="entry name" value="APH"/>
    <property type="match status" value="1"/>
</dbReference>